<reference evidence="6" key="1">
    <citation type="journal article" date="2013" name="Eukaryot. Cell">
        <title>Extremely Reduced Levels of Heterozygosity in the Vertebrate Pathogen Encephalitozoon cuniculi.</title>
        <authorList>
            <person name="Selman M."/>
            <person name="Sak B."/>
            <person name="Kvac M."/>
            <person name="Farinelli L."/>
            <person name="Weiss L.M."/>
            <person name="Corradi N."/>
        </authorList>
    </citation>
    <scope>NUCLEOTIDE SEQUENCE</scope>
</reference>
<name>M1KL60_ENCCN</name>
<dbReference type="GO" id="GO:0005198">
    <property type="term" value="F:structural molecule activity"/>
    <property type="evidence" value="ECO:0007669"/>
    <property type="project" value="InterPro"/>
</dbReference>
<dbReference type="PANTHER" id="PTHR22847:SF637">
    <property type="entry name" value="WD REPEAT DOMAIN 5B"/>
    <property type="match status" value="1"/>
</dbReference>
<dbReference type="VEuPathDB" id="MicrosporidiaDB:AEWQ_011120"/>
<feature type="repeat" description="WD" evidence="3">
    <location>
        <begin position="10"/>
        <end position="51"/>
    </location>
</feature>
<evidence type="ECO:0000256" key="1">
    <source>
        <dbReference type="ARBA" id="ARBA00022574"/>
    </source>
</evidence>
<feature type="repeat" description="WD" evidence="3">
    <location>
        <begin position="94"/>
        <end position="135"/>
    </location>
</feature>
<sequence length="983" mass="110999">MTAKEIRKMMEKETSRVKSLSFHPSKPVIISGHHSGSIRAWDYQMNVCIHEFLEHDGSVRAVLFHPRGDFFVSGGDDKIIRVWSYSERRVTNRLKGHDDFVRSLDFHPTKPWILSASDDQTIMVWNMLTGKLLATARGHCHYVMAARFLGEESIVSGSLDQSIRVWDCKGLKEGSKKNSLLPDIVIKQIVDGHDRGINAIAVRGEVFVSGGDDRDIKCWEWSETSVWEKEVMYNHQGPVTGLLCDGNHVLSSGEDGLFSIYNMESRKSVECRTEGRYWCVASRGNLYAAGHDSGFEVYLYSEPKIVCVNDGGLFYLKDSRIYFNDLRTEKMVYNAKKGVVSICAKKEYLLVQYVDKFDVVKDGKVVLKEPGEGLLFESSSGDVELITKNEGGVYRGEIDSKGRSLLSCSKGKMFKGNDEFFFLVSGRSITMCFVEGEEKTFSIPFSPSKTACSDNRISFIGRNDILIYDLDLNVVNSISEIVSIIDGFFHEDIFIYATYRHLRYAFEDSGVLKSVDKEIVPFALEEGKVIYFLSDDGIECADVDFAEVRFKKAVMMEEDIVPLIEEGMMPGLAPLSYLVKQKKGALALPYIKDSRQRFELCLSDLRLDECMEYCMKGGDADMNRRLGEAAIRECRVDIAEKCLENIKEWNMLFMLYVCSRSDEKIRKLADEVDAITKNMIMMYLEDLDYFRKIGVIGEYGDKDWKRKLASGDQESKYGEEESKDFPSTSTAVLDSLEYQTSSSDGVSWGNGYDNKSHVCLEDEACLDLVGTKETHDGKIFPVDRRSLDGSNCYESSEDVNKIMEKGLSLTTEGKFGKAIEAFRAGIVKIAIYIRDNNASEAFLDERKKIGSYLSGLVVERIRRKTESPLKNIMMAKYFSDLPLEREHHILASSTAVMVFRKNGNLKQAKELAMSLKSDGKCSKAIEKAAEEKDPEDRYELPKGVFCHDVLEIRPNAKTCLLCFVNSSNGNTCTSCKVGVLKEQ</sequence>
<dbReference type="Pfam" id="PF06957">
    <property type="entry name" value="COPI_C"/>
    <property type="match status" value="1"/>
</dbReference>
<dbReference type="InterPro" id="IPR001680">
    <property type="entry name" value="WD40_rpt"/>
</dbReference>
<dbReference type="PANTHER" id="PTHR22847">
    <property type="entry name" value="WD40 REPEAT PROTEIN"/>
    <property type="match status" value="1"/>
</dbReference>
<feature type="repeat" description="WD" evidence="3">
    <location>
        <begin position="52"/>
        <end position="93"/>
    </location>
</feature>
<dbReference type="PROSITE" id="PS50294">
    <property type="entry name" value="WD_REPEATS_REGION"/>
    <property type="match status" value="3"/>
</dbReference>
<feature type="repeat" description="WD" evidence="3">
    <location>
        <begin position="136"/>
        <end position="167"/>
    </location>
</feature>
<dbReference type="Pfam" id="PF23953">
    <property type="entry name" value="TPR_COPA_B"/>
    <property type="match status" value="1"/>
</dbReference>
<feature type="repeat" description="WD" evidence="3">
    <location>
        <begin position="190"/>
        <end position="220"/>
    </location>
</feature>
<dbReference type="GO" id="GO:0030126">
    <property type="term" value="C:COPI vesicle coat"/>
    <property type="evidence" value="ECO:0007669"/>
    <property type="project" value="InterPro"/>
</dbReference>
<dbReference type="InterPro" id="IPR020472">
    <property type="entry name" value="WD40_PAC1"/>
</dbReference>
<dbReference type="InterPro" id="IPR019775">
    <property type="entry name" value="WD40_repeat_CS"/>
</dbReference>
<evidence type="ECO:0000256" key="3">
    <source>
        <dbReference type="PROSITE-ProRule" id="PRU00221"/>
    </source>
</evidence>
<feature type="domain" description="COPA/B TPR" evidence="5">
    <location>
        <begin position="576"/>
        <end position="680"/>
    </location>
</feature>
<dbReference type="EMBL" id="KC513612">
    <property type="protein sequence ID" value="AGE96006.1"/>
    <property type="molecule type" value="Genomic_DNA"/>
</dbReference>
<gene>
    <name evidence="6" type="ORF">ECU01_1290</name>
</gene>
<dbReference type="VEuPathDB" id="MicrosporidiaDB:M970_011150"/>
<feature type="domain" description="Coatomer alpha subunit C-terminal" evidence="4">
    <location>
        <begin position="800"/>
        <end position="916"/>
    </location>
</feature>
<keyword evidence="1 3" id="KW-0853">WD repeat</keyword>
<dbReference type="InterPro" id="IPR056176">
    <property type="entry name" value="TPR_COPA_B"/>
</dbReference>
<dbReference type="VEuPathDB" id="MicrosporidiaDB:ECU01_1290"/>
<keyword evidence="2" id="KW-0677">Repeat</keyword>
<dbReference type="GO" id="GO:0016192">
    <property type="term" value="P:vesicle-mediated transport"/>
    <property type="evidence" value="ECO:0007669"/>
    <property type="project" value="InterPro"/>
</dbReference>
<evidence type="ECO:0000259" key="4">
    <source>
        <dbReference type="Pfam" id="PF06957"/>
    </source>
</evidence>
<dbReference type="Gene3D" id="2.130.10.10">
    <property type="entry name" value="YVTN repeat-like/Quinoprotein amine dehydrogenase"/>
    <property type="match status" value="1"/>
</dbReference>
<dbReference type="GO" id="GO:0006886">
    <property type="term" value="P:intracellular protein transport"/>
    <property type="evidence" value="ECO:0007669"/>
    <property type="project" value="InterPro"/>
</dbReference>
<dbReference type="PROSITE" id="PS00678">
    <property type="entry name" value="WD_REPEATS_1"/>
    <property type="match status" value="1"/>
</dbReference>
<evidence type="ECO:0000313" key="6">
    <source>
        <dbReference type="EMBL" id="AGE96006.1"/>
    </source>
</evidence>
<dbReference type="InterPro" id="IPR036322">
    <property type="entry name" value="WD40_repeat_dom_sf"/>
</dbReference>
<protein>
    <submittedName>
        <fullName evidence="6">Coatomer complex</fullName>
    </submittedName>
</protein>
<organism evidence="6">
    <name type="scientific">Encephalitozoon cuniculi</name>
    <name type="common">Microsporidian parasite</name>
    <dbReference type="NCBI Taxonomy" id="6035"/>
    <lineage>
        <taxon>Eukaryota</taxon>
        <taxon>Fungi</taxon>
        <taxon>Fungi incertae sedis</taxon>
        <taxon>Microsporidia</taxon>
        <taxon>Unikaryonidae</taxon>
        <taxon>Encephalitozoon</taxon>
    </lineage>
</organism>
<dbReference type="Gene3D" id="1.25.40.470">
    <property type="match status" value="1"/>
</dbReference>
<dbReference type="InterPro" id="IPR010714">
    <property type="entry name" value="Coatomer_asu_C"/>
</dbReference>
<dbReference type="GO" id="GO:1990234">
    <property type="term" value="C:transferase complex"/>
    <property type="evidence" value="ECO:0007669"/>
    <property type="project" value="UniProtKB-ARBA"/>
</dbReference>
<dbReference type="Pfam" id="PF00400">
    <property type="entry name" value="WD40"/>
    <property type="match status" value="5"/>
</dbReference>
<accession>M1KL60</accession>
<dbReference type="SUPFAM" id="SSF50978">
    <property type="entry name" value="WD40 repeat-like"/>
    <property type="match status" value="1"/>
</dbReference>
<dbReference type="PROSITE" id="PS50082">
    <property type="entry name" value="WD_REPEATS_2"/>
    <property type="match status" value="5"/>
</dbReference>
<dbReference type="VEuPathDB" id="MicrosporidiaDB:AEWD_011150"/>
<dbReference type="InterPro" id="IPR015943">
    <property type="entry name" value="WD40/YVTN_repeat-like_dom_sf"/>
</dbReference>
<dbReference type="VEuPathDB" id="MicrosporidiaDB:AEWR_011150"/>
<evidence type="ECO:0000259" key="5">
    <source>
        <dbReference type="Pfam" id="PF23953"/>
    </source>
</evidence>
<dbReference type="PRINTS" id="PR00320">
    <property type="entry name" value="GPROTEINBRPT"/>
</dbReference>
<evidence type="ECO:0000256" key="2">
    <source>
        <dbReference type="ARBA" id="ARBA00022737"/>
    </source>
</evidence>
<dbReference type="CDD" id="cd00200">
    <property type="entry name" value="WD40"/>
    <property type="match status" value="1"/>
</dbReference>
<dbReference type="AlphaFoldDB" id="M1KL60"/>
<dbReference type="SMART" id="SM00320">
    <property type="entry name" value="WD40"/>
    <property type="match status" value="6"/>
</dbReference>
<proteinExistence type="predicted"/>